<dbReference type="FunFam" id="3.10.20.30:FF:000029">
    <property type="entry name" value="Obg-like ATPase 1"/>
    <property type="match status" value="1"/>
</dbReference>
<dbReference type="GO" id="GO:0016887">
    <property type="term" value="F:ATP hydrolysis activity"/>
    <property type="evidence" value="ECO:0007669"/>
    <property type="project" value="UniProtKB-UniRule"/>
</dbReference>
<dbReference type="CDD" id="cd04867">
    <property type="entry name" value="TGS_YchF_OLA1"/>
    <property type="match status" value="1"/>
</dbReference>
<dbReference type="EMBL" id="CAIIXF020000007">
    <property type="protein sequence ID" value="CAH1789244.1"/>
    <property type="molecule type" value="Genomic_DNA"/>
</dbReference>
<comment type="cofactor">
    <cofactor evidence="1">
        <name>Mg(2+)</name>
        <dbReference type="ChEBI" id="CHEBI:18420"/>
    </cofactor>
</comment>
<dbReference type="FunFam" id="1.10.150.300:FF:000003">
    <property type="entry name" value="Obg-like ATPase 1"/>
    <property type="match status" value="1"/>
</dbReference>
<comment type="subcellular location">
    <subcellularLocation>
        <location evidence="2 9">Cytoplasm</location>
    </subcellularLocation>
</comment>
<protein>
    <recommendedName>
        <fullName evidence="9">Obg-like ATPase 1</fullName>
    </recommendedName>
</protein>
<dbReference type="InterPro" id="IPR031167">
    <property type="entry name" value="G_OBG"/>
</dbReference>
<dbReference type="InterPro" id="IPR012676">
    <property type="entry name" value="TGS-like"/>
</dbReference>
<dbReference type="GO" id="GO:0005524">
    <property type="term" value="F:ATP binding"/>
    <property type="evidence" value="ECO:0007669"/>
    <property type="project" value="UniProtKB-UniRule"/>
</dbReference>
<dbReference type="InterPro" id="IPR041706">
    <property type="entry name" value="YchF_N"/>
</dbReference>
<evidence type="ECO:0000313" key="11">
    <source>
        <dbReference type="Proteomes" id="UP000749559"/>
    </source>
</evidence>
<keyword evidence="11" id="KW-1185">Reference proteome</keyword>
<evidence type="ECO:0000256" key="2">
    <source>
        <dbReference type="ARBA" id="ARBA00004496"/>
    </source>
</evidence>
<evidence type="ECO:0000256" key="9">
    <source>
        <dbReference type="HAMAP-Rule" id="MF_03167"/>
    </source>
</evidence>
<keyword evidence="4" id="KW-0479">Metal-binding</keyword>
<keyword evidence="7 9" id="KW-0067">ATP-binding</keyword>
<dbReference type="PIRSF" id="PIRSF006641">
    <property type="entry name" value="CHP00092"/>
    <property type="match status" value="1"/>
</dbReference>
<evidence type="ECO:0000313" key="10">
    <source>
        <dbReference type="EMBL" id="CAH1789244.1"/>
    </source>
</evidence>
<evidence type="ECO:0000256" key="5">
    <source>
        <dbReference type="ARBA" id="ARBA00022741"/>
    </source>
</evidence>
<dbReference type="InterPro" id="IPR027417">
    <property type="entry name" value="P-loop_NTPase"/>
</dbReference>
<dbReference type="Gene3D" id="3.40.50.300">
    <property type="entry name" value="P-loop containing nucleotide triphosphate hydrolases"/>
    <property type="match status" value="1"/>
</dbReference>
<accession>A0A8J1XP93</accession>
<dbReference type="SUPFAM" id="SSF81271">
    <property type="entry name" value="TGS-like"/>
    <property type="match status" value="1"/>
</dbReference>
<dbReference type="PRINTS" id="PR00326">
    <property type="entry name" value="GTP1OBG"/>
</dbReference>
<organism evidence="10 11">
    <name type="scientific">Owenia fusiformis</name>
    <name type="common">Polychaete worm</name>
    <dbReference type="NCBI Taxonomy" id="6347"/>
    <lineage>
        <taxon>Eukaryota</taxon>
        <taxon>Metazoa</taxon>
        <taxon>Spiralia</taxon>
        <taxon>Lophotrochozoa</taxon>
        <taxon>Annelida</taxon>
        <taxon>Polychaeta</taxon>
        <taxon>Sedentaria</taxon>
        <taxon>Canalipalpata</taxon>
        <taxon>Sabellida</taxon>
        <taxon>Oweniida</taxon>
        <taxon>Oweniidae</taxon>
        <taxon>Owenia</taxon>
    </lineage>
</organism>
<dbReference type="GO" id="GO:0046872">
    <property type="term" value="F:metal ion binding"/>
    <property type="evidence" value="ECO:0007669"/>
    <property type="project" value="UniProtKB-KW"/>
</dbReference>
<keyword evidence="8" id="KW-0460">Magnesium</keyword>
<gene>
    <name evidence="10" type="ORF">OFUS_LOCUS14639</name>
</gene>
<evidence type="ECO:0000256" key="7">
    <source>
        <dbReference type="ARBA" id="ARBA00022840"/>
    </source>
</evidence>
<feature type="binding site" evidence="9">
    <location>
        <begin position="31"/>
        <end position="36"/>
    </location>
    <ligand>
        <name>ATP</name>
        <dbReference type="ChEBI" id="CHEBI:30616"/>
    </ligand>
</feature>
<reference evidence="10" key="1">
    <citation type="submission" date="2022-03" db="EMBL/GenBank/DDBJ databases">
        <authorList>
            <person name="Martin C."/>
        </authorList>
    </citation>
    <scope>NUCLEOTIDE SEQUENCE</scope>
</reference>
<dbReference type="Proteomes" id="UP000749559">
    <property type="component" value="Unassembled WGS sequence"/>
</dbReference>
<dbReference type="PROSITE" id="PS51880">
    <property type="entry name" value="TGS"/>
    <property type="match status" value="1"/>
</dbReference>
<dbReference type="InterPro" id="IPR006073">
    <property type="entry name" value="GTP-bd"/>
</dbReference>
<evidence type="ECO:0000256" key="1">
    <source>
        <dbReference type="ARBA" id="ARBA00001946"/>
    </source>
</evidence>
<dbReference type="InterPro" id="IPR004095">
    <property type="entry name" value="TGS"/>
</dbReference>
<dbReference type="PANTHER" id="PTHR23305:SF11">
    <property type="entry name" value="OBG-LIKE ATPASE 1"/>
    <property type="match status" value="1"/>
</dbReference>
<sequence>MPPKKKVEEEKPAIIGRVGTNLKVGIVGLPNVGKSTFFNVLTKSQASAENFPFCTIEPNESRVPVPDARFDWLCNFHKPLSKVPAFLHVTDIAGLVKGAAEGEGLGNAFLSHISACDAIFHMTRAFEDDDVTHVVGNVDPVRDMEIIHEELRLKDEEYIKKQLVSLEKVCGRGNDKSKKHEWDTMKKIDKLVCDEKKRVRNGTWDGKEVEVLNQHLFLTCKPMVYLVNLSEKDYIRKKNKWLVKIKQWIDENDSGSVLIPFSGVLELKLLNMEPEEREAYLKEKGITSGLEKIILNGYKALGLMYFFTCGEDEVKAWTIQKNTKAPQAAGKIHTDFEKGFVMAEVMAYEHFKEEGSEAAVKAAGKYKQKGRTYIVEDGDIIFFKFNAGAGLGGKKK</sequence>
<evidence type="ECO:0000256" key="8">
    <source>
        <dbReference type="ARBA" id="ARBA00022842"/>
    </source>
</evidence>
<dbReference type="Pfam" id="PF06071">
    <property type="entry name" value="YchF-GTPase_C"/>
    <property type="match status" value="1"/>
</dbReference>
<evidence type="ECO:0000256" key="6">
    <source>
        <dbReference type="ARBA" id="ARBA00022801"/>
    </source>
</evidence>
<comment type="subunit">
    <text evidence="9">Monomer.</text>
</comment>
<dbReference type="InterPro" id="IPR012675">
    <property type="entry name" value="Beta-grasp_dom_sf"/>
</dbReference>
<dbReference type="AlphaFoldDB" id="A0A8J1XP93"/>
<evidence type="ECO:0000256" key="3">
    <source>
        <dbReference type="ARBA" id="ARBA00022490"/>
    </source>
</evidence>
<dbReference type="GO" id="GO:0005737">
    <property type="term" value="C:cytoplasm"/>
    <property type="evidence" value="ECO:0007669"/>
    <property type="project" value="UniProtKB-SubCell"/>
</dbReference>
<dbReference type="PANTHER" id="PTHR23305">
    <property type="entry name" value="OBG GTPASE FAMILY"/>
    <property type="match status" value="1"/>
</dbReference>
<dbReference type="GO" id="GO:0005525">
    <property type="term" value="F:GTP binding"/>
    <property type="evidence" value="ECO:0007669"/>
    <property type="project" value="InterPro"/>
</dbReference>
<keyword evidence="6 9" id="KW-0378">Hydrolase</keyword>
<feature type="binding site" evidence="9">
    <location>
        <position position="229"/>
    </location>
    <ligand>
        <name>ATP</name>
        <dbReference type="ChEBI" id="CHEBI:30616"/>
    </ligand>
</feature>
<keyword evidence="3 9" id="KW-0963">Cytoplasm</keyword>
<dbReference type="GO" id="GO:0043023">
    <property type="term" value="F:ribosomal large subunit binding"/>
    <property type="evidence" value="ECO:0007669"/>
    <property type="project" value="UniProtKB-UniRule"/>
</dbReference>
<comment type="function">
    <text evidence="9">Hydrolyzes ATP, and can also hydrolyze GTP with lower efficiency. Has lower affinity for GTP.</text>
</comment>
<dbReference type="CDD" id="cd01900">
    <property type="entry name" value="YchF"/>
    <property type="match status" value="1"/>
</dbReference>
<dbReference type="SUPFAM" id="SSF52540">
    <property type="entry name" value="P-loop containing nucleoside triphosphate hydrolases"/>
    <property type="match status" value="1"/>
</dbReference>
<keyword evidence="5 9" id="KW-0547">Nucleotide-binding</keyword>
<dbReference type="OrthoDB" id="424823at2759"/>
<dbReference type="HAMAP" id="MF_00944">
    <property type="entry name" value="YchF_OLA1_ATPase"/>
    <property type="match status" value="1"/>
</dbReference>
<dbReference type="Gene3D" id="3.10.20.30">
    <property type="match status" value="1"/>
</dbReference>
<dbReference type="NCBIfam" id="TIGR00092">
    <property type="entry name" value="redox-regulated ATPase YchF"/>
    <property type="match status" value="1"/>
</dbReference>
<dbReference type="Gene3D" id="1.10.150.300">
    <property type="entry name" value="TGS-like domain"/>
    <property type="match status" value="1"/>
</dbReference>
<name>A0A8J1XP93_OWEFU</name>
<evidence type="ECO:0000256" key="4">
    <source>
        <dbReference type="ARBA" id="ARBA00022723"/>
    </source>
</evidence>
<proteinExistence type="inferred from homology"/>
<dbReference type="InterPro" id="IPR023192">
    <property type="entry name" value="TGS-like_dom_sf"/>
</dbReference>
<comment type="similarity">
    <text evidence="9">Belongs to the TRAFAC class OBG-HflX-like GTPase superfamily. OBG GTPase family. YchF/OLA1 subfamily.</text>
</comment>
<dbReference type="InterPro" id="IPR004396">
    <property type="entry name" value="ATPase_YchF/OLA1"/>
</dbReference>
<dbReference type="PROSITE" id="PS51710">
    <property type="entry name" value="G_OBG"/>
    <property type="match status" value="1"/>
</dbReference>
<comment type="caution">
    <text evidence="10">The sequence shown here is derived from an EMBL/GenBank/DDBJ whole genome shotgun (WGS) entry which is preliminary data.</text>
</comment>
<dbReference type="Pfam" id="PF01926">
    <property type="entry name" value="MMR_HSR1"/>
    <property type="match status" value="1"/>
</dbReference>
<dbReference type="InterPro" id="IPR013029">
    <property type="entry name" value="YchF_C"/>
</dbReference>